<name>A0AAN7ZZY5_9PEZI</name>
<feature type="transmembrane region" description="Helical" evidence="1">
    <location>
        <begin position="93"/>
        <end position="114"/>
    </location>
</feature>
<dbReference type="Proteomes" id="UP001310594">
    <property type="component" value="Unassembled WGS sequence"/>
</dbReference>
<keyword evidence="1" id="KW-0812">Transmembrane</keyword>
<accession>A0AAN7ZZY5</accession>
<keyword evidence="1" id="KW-0472">Membrane</keyword>
<feature type="transmembrane region" description="Helical" evidence="1">
    <location>
        <begin position="69"/>
        <end position="87"/>
    </location>
</feature>
<dbReference type="AlphaFoldDB" id="A0AAN7ZZY5"/>
<keyword evidence="1" id="KW-1133">Transmembrane helix</keyword>
<reference evidence="2" key="1">
    <citation type="submission" date="2023-08" db="EMBL/GenBank/DDBJ databases">
        <title>Black Yeasts Isolated from many extreme environments.</title>
        <authorList>
            <person name="Coleine C."/>
            <person name="Stajich J.E."/>
            <person name="Selbmann L."/>
        </authorList>
    </citation>
    <scope>NUCLEOTIDE SEQUENCE</scope>
    <source>
        <strain evidence="2">CCFEE 5810</strain>
    </source>
</reference>
<evidence type="ECO:0000313" key="3">
    <source>
        <dbReference type="Proteomes" id="UP001310594"/>
    </source>
</evidence>
<proteinExistence type="predicted"/>
<comment type="caution">
    <text evidence="2">The sequence shown here is derived from an EMBL/GenBank/DDBJ whole genome shotgun (WGS) entry which is preliminary data.</text>
</comment>
<feature type="transmembrane region" description="Helical" evidence="1">
    <location>
        <begin position="161"/>
        <end position="178"/>
    </location>
</feature>
<dbReference type="EMBL" id="JAVRQU010000021">
    <property type="protein sequence ID" value="KAK5691610.1"/>
    <property type="molecule type" value="Genomic_DNA"/>
</dbReference>
<organism evidence="2 3">
    <name type="scientific">Elasticomyces elasticus</name>
    <dbReference type="NCBI Taxonomy" id="574655"/>
    <lineage>
        <taxon>Eukaryota</taxon>
        <taxon>Fungi</taxon>
        <taxon>Dikarya</taxon>
        <taxon>Ascomycota</taxon>
        <taxon>Pezizomycotina</taxon>
        <taxon>Dothideomycetes</taxon>
        <taxon>Dothideomycetidae</taxon>
        <taxon>Mycosphaerellales</taxon>
        <taxon>Teratosphaeriaceae</taxon>
        <taxon>Elasticomyces</taxon>
    </lineage>
</organism>
<evidence type="ECO:0000313" key="2">
    <source>
        <dbReference type="EMBL" id="KAK5691610.1"/>
    </source>
</evidence>
<feature type="transmembrane region" description="Helical" evidence="1">
    <location>
        <begin position="135"/>
        <end position="155"/>
    </location>
</feature>
<feature type="transmembrane region" description="Helical" evidence="1">
    <location>
        <begin position="12"/>
        <end position="29"/>
    </location>
</feature>
<evidence type="ECO:0000256" key="1">
    <source>
        <dbReference type="SAM" id="Phobius"/>
    </source>
</evidence>
<sequence length="213" mass="23041">MLQAASKACTFVLINGGLLAFAFEIYGLLCRRLASPKPELVEQRRKLAKDESERYNPFAHMGVADYWQFIRIVPMILHLVAIFGAAQDSGLDWRFSLHCVIEISGFLFGLVTIKSTWQWLRRLLNEGIYAAAQDLGWHLGVLKAAIVAIGGGLLATKAAVMAIPAAFFVAISIVISAARKGVVPANANAAPHNPATHQGSPAVTDKRVGCRCS</sequence>
<protein>
    <submittedName>
        <fullName evidence="2">Uncharacterized protein</fullName>
    </submittedName>
</protein>
<gene>
    <name evidence="2" type="ORF">LTR97_011604</name>
</gene>